<feature type="compositionally biased region" description="Low complexity" evidence="1">
    <location>
        <begin position="23"/>
        <end position="36"/>
    </location>
</feature>
<evidence type="ECO:0000256" key="1">
    <source>
        <dbReference type="SAM" id="MobiDB-lite"/>
    </source>
</evidence>
<feature type="region of interest" description="Disordered" evidence="1">
    <location>
        <begin position="1"/>
        <end position="52"/>
    </location>
</feature>
<gene>
    <name evidence="2" type="ORF">U9M48_017338</name>
</gene>
<name>A0AAQ3T7H7_PASNO</name>
<proteinExistence type="predicted"/>
<accession>A0AAQ3T7H7</accession>
<protein>
    <submittedName>
        <fullName evidence="2">Uncharacterized protein</fullName>
    </submittedName>
</protein>
<dbReference type="Proteomes" id="UP001341281">
    <property type="component" value="Chromosome 04"/>
</dbReference>
<reference evidence="2 3" key="1">
    <citation type="submission" date="2024-02" db="EMBL/GenBank/DDBJ databases">
        <title>High-quality chromosome-scale genome assembly of Pensacola bahiagrass (Paspalum notatum Flugge var. saurae).</title>
        <authorList>
            <person name="Vega J.M."/>
            <person name="Podio M."/>
            <person name="Orjuela J."/>
            <person name="Siena L.A."/>
            <person name="Pessino S.C."/>
            <person name="Combes M.C."/>
            <person name="Mariac C."/>
            <person name="Albertini E."/>
            <person name="Pupilli F."/>
            <person name="Ortiz J.P.A."/>
            <person name="Leblanc O."/>
        </authorList>
    </citation>
    <scope>NUCLEOTIDE SEQUENCE [LARGE SCALE GENOMIC DNA]</scope>
    <source>
        <strain evidence="2">R1</strain>
        <tissue evidence="2">Leaf</tissue>
    </source>
</reference>
<dbReference type="EMBL" id="CP144748">
    <property type="protein sequence ID" value="WVZ68392.1"/>
    <property type="molecule type" value="Genomic_DNA"/>
</dbReference>
<evidence type="ECO:0000313" key="2">
    <source>
        <dbReference type="EMBL" id="WVZ68393.1"/>
    </source>
</evidence>
<organism evidence="2 3">
    <name type="scientific">Paspalum notatum var. saurae</name>
    <dbReference type="NCBI Taxonomy" id="547442"/>
    <lineage>
        <taxon>Eukaryota</taxon>
        <taxon>Viridiplantae</taxon>
        <taxon>Streptophyta</taxon>
        <taxon>Embryophyta</taxon>
        <taxon>Tracheophyta</taxon>
        <taxon>Spermatophyta</taxon>
        <taxon>Magnoliopsida</taxon>
        <taxon>Liliopsida</taxon>
        <taxon>Poales</taxon>
        <taxon>Poaceae</taxon>
        <taxon>PACMAD clade</taxon>
        <taxon>Panicoideae</taxon>
        <taxon>Andropogonodae</taxon>
        <taxon>Paspaleae</taxon>
        <taxon>Paspalinae</taxon>
        <taxon>Paspalum</taxon>
    </lineage>
</organism>
<sequence length="156" mass="16275">MSPVPRFRAANPTTHSPPHRLGAPPVSTAAVAVPRAPRAREEKEGTSAEEVEPLALFKTAGRPQGWKGSDCSIACALSLVSSPSPSLAPAGRARAVRRPAPIEVLGSEQGARLGSSSSLQGRAVSSSWLFPLALAVCRCSSRLIIVRRSFVGFLPG</sequence>
<evidence type="ECO:0000313" key="3">
    <source>
        <dbReference type="Proteomes" id="UP001341281"/>
    </source>
</evidence>
<keyword evidence="3" id="KW-1185">Reference proteome</keyword>
<dbReference type="AlphaFoldDB" id="A0AAQ3T7H7"/>
<dbReference type="EMBL" id="CP144748">
    <property type="protein sequence ID" value="WVZ68393.1"/>
    <property type="molecule type" value="Genomic_DNA"/>
</dbReference>